<evidence type="ECO:0000259" key="1">
    <source>
        <dbReference type="Pfam" id="PF09850"/>
    </source>
</evidence>
<protein>
    <submittedName>
        <fullName evidence="2">DotU family type IV/VI secretion system protein</fullName>
    </submittedName>
</protein>
<evidence type="ECO:0000313" key="2">
    <source>
        <dbReference type="EMBL" id="MCY0388387.1"/>
    </source>
</evidence>
<dbReference type="PANTHER" id="PTHR38033">
    <property type="entry name" value="MEMBRANE PROTEIN-RELATED"/>
    <property type="match status" value="1"/>
</dbReference>
<comment type="caution">
    <text evidence="2">The sequence shown here is derived from an EMBL/GenBank/DDBJ whole genome shotgun (WGS) entry which is preliminary data.</text>
</comment>
<dbReference type="InterPro" id="IPR038522">
    <property type="entry name" value="T4/T6SS_DotU_sf"/>
</dbReference>
<accession>A0ABT3ZPQ4</accession>
<name>A0ABT3ZPQ4_9BURK</name>
<dbReference type="InterPro" id="IPR017732">
    <property type="entry name" value="T4/T6SS_DotU"/>
</dbReference>
<dbReference type="Gene3D" id="1.25.40.590">
    <property type="entry name" value="Type IV / VI secretion system, DotU"/>
    <property type="match status" value="1"/>
</dbReference>
<sequence>MDDDLLTKQFSAFVDEVVNAPMRLAESLETGADEAARALSERLQRLMEFQDAHIEREVTRFEIDNVADARYLKAALADEILLTRPWAGRESWTRHLLESAVFQTHVAGEAVFERIDRLLADRDPSRRRLARLYLFALAMGFEGRYRGGADLARLESYRLALFQFAYRRPPDPGGQGRVLDEAPYKQTLSHLAPRRNAALSRWWVGAALAAAGLLVASEILWLSTTWPIREGLRSVGEGTVVR</sequence>
<dbReference type="Pfam" id="PF09850">
    <property type="entry name" value="DotU"/>
    <property type="match status" value="1"/>
</dbReference>
<dbReference type="NCBIfam" id="TIGR03349">
    <property type="entry name" value="IV_VI_DotU"/>
    <property type="match status" value="1"/>
</dbReference>
<reference evidence="2" key="1">
    <citation type="submission" date="2022-11" db="EMBL/GenBank/DDBJ databases">
        <title>Robbsia betulipollinis sp. nov., isolated from pollen of birch (Betula pendula).</title>
        <authorList>
            <person name="Shi H."/>
            <person name="Ambika Manirajan B."/>
            <person name="Ratering S."/>
            <person name="Geissler-Plaum R."/>
            <person name="Schnell S."/>
        </authorList>
    </citation>
    <scope>NUCLEOTIDE SEQUENCE</scope>
    <source>
        <strain evidence="2">Bb-Pol-6</strain>
    </source>
</reference>
<evidence type="ECO:0000313" key="3">
    <source>
        <dbReference type="Proteomes" id="UP001082899"/>
    </source>
</evidence>
<dbReference type="PANTHER" id="PTHR38033:SF1">
    <property type="entry name" value="DOTU FAMILY TYPE IV_VI SECRETION SYSTEM PROTEIN"/>
    <property type="match status" value="1"/>
</dbReference>
<feature type="domain" description="Type IV / VI secretion system DotU" evidence="1">
    <location>
        <begin position="16"/>
        <end position="215"/>
    </location>
</feature>
<keyword evidence="3" id="KW-1185">Reference proteome</keyword>
<dbReference type="RefSeq" id="WP_267848271.1">
    <property type="nucleotide sequence ID" value="NZ_JAPMXC010000003.1"/>
</dbReference>
<dbReference type="EMBL" id="JAPMXC010000003">
    <property type="protein sequence ID" value="MCY0388387.1"/>
    <property type="molecule type" value="Genomic_DNA"/>
</dbReference>
<gene>
    <name evidence="2" type="ORF">OVY01_14305</name>
</gene>
<dbReference type="Proteomes" id="UP001082899">
    <property type="component" value="Unassembled WGS sequence"/>
</dbReference>
<proteinExistence type="predicted"/>
<organism evidence="2 3">
    <name type="scientific">Robbsia betulipollinis</name>
    <dbReference type="NCBI Taxonomy" id="2981849"/>
    <lineage>
        <taxon>Bacteria</taxon>
        <taxon>Pseudomonadati</taxon>
        <taxon>Pseudomonadota</taxon>
        <taxon>Betaproteobacteria</taxon>
        <taxon>Burkholderiales</taxon>
        <taxon>Burkholderiaceae</taxon>
        <taxon>Robbsia</taxon>
    </lineage>
</organism>